<dbReference type="SUPFAM" id="SSF53223">
    <property type="entry name" value="Aminoacid dehydrogenase-like, N-terminal domain"/>
    <property type="match status" value="1"/>
</dbReference>
<dbReference type="FunFam" id="3.40.50.300:FF:000245">
    <property type="entry name" value="C-1-tetrahydrofolate synthase, cytoplasmic"/>
    <property type="match status" value="1"/>
</dbReference>
<dbReference type="PROSITE" id="PS00721">
    <property type="entry name" value="FTHFS_1"/>
    <property type="match status" value="1"/>
</dbReference>
<organism evidence="7 8">
    <name type="scientific">Oedothorax gibbosus</name>
    <dbReference type="NCBI Taxonomy" id="931172"/>
    <lineage>
        <taxon>Eukaryota</taxon>
        <taxon>Metazoa</taxon>
        <taxon>Ecdysozoa</taxon>
        <taxon>Arthropoda</taxon>
        <taxon>Chelicerata</taxon>
        <taxon>Arachnida</taxon>
        <taxon>Araneae</taxon>
        <taxon>Araneomorphae</taxon>
        <taxon>Entelegynae</taxon>
        <taxon>Araneoidea</taxon>
        <taxon>Linyphiidae</taxon>
        <taxon>Erigoninae</taxon>
        <taxon>Oedothorax</taxon>
    </lineage>
</organism>
<dbReference type="EC" id="6.3.4.3" evidence="2"/>
<dbReference type="PROSITE" id="PS00722">
    <property type="entry name" value="FTHFS_2"/>
    <property type="match status" value="1"/>
</dbReference>
<protein>
    <recommendedName>
        <fullName evidence="2">formate--tetrahydrofolate ligase</fullName>
        <ecNumber evidence="2">6.3.4.3</ecNumber>
    </recommendedName>
</protein>
<dbReference type="AlphaFoldDB" id="A0AAV6V4E8"/>
<accession>A0AAV6V4E8</accession>
<dbReference type="Gene3D" id="3.40.50.10860">
    <property type="entry name" value="Leucine Dehydrogenase, chain A, domain 1"/>
    <property type="match status" value="1"/>
</dbReference>
<dbReference type="GO" id="GO:0005524">
    <property type="term" value="F:ATP binding"/>
    <property type="evidence" value="ECO:0007669"/>
    <property type="project" value="UniProtKB-KW"/>
</dbReference>
<evidence type="ECO:0000313" key="7">
    <source>
        <dbReference type="EMBL" id="KAG8191534.1"/>
    </source>
</evidence>
<dbReference type="FunFam" id="3.40.50.300:FF:001522">
    <property type="entry name" value="Probable MIS1-C1-tetrahydrofolate synthase, mitochondrial"/>
    <property type="match status" value="1"/>
</dbReference>
<name>A0AAV6V4E8_9ARAC</name>
<evidence type="ECO:0000256" key="6">
    <source>
        <dbReference type="ARBA" id="ARBA00022840"/>
    </source>
</evidence>
<dbReference type="InterPro" id="IPR046346">
    <property type="entry name" value="Aminoacid_DH-like_N_sf"/>
</dbReference>
<keyword evidence="8" id="KW-1185">Reference proteome</keyword>
<dbReference type="GO" id="GO:0004488">
    <property type="term" value="F:methylenetetrahydrofolate dehydrogenase (NADP+) activity"/>
    <property type="evidence" value="ECO:0007669"/>
    <property type="project" value="TreeGrafter"/>
</dbReference>
<dbReference type="InterPro" id="IPR027417">
    <property type="entry name" value="P-loop_NTPase"/>
</dbReference>
<dbReference type="Gene3D" id="3.30.1510.10">
    <property type="entry name" value="Domain 2, N(10)-formyltetrahydrofolate synthetase"/>
    <property type="match status" value="1"/>
</dbReference>
<evidence type="ECO:0000256" key="3">
    <source>
        <dbReference type="ARBA" id="ARBA00022563"/>
    </source>
</evidence>
<dbReference type="Gene3D" id="3.40.50.720">
    <property type="entry name" value="NAD(P)-binding Rossmann-like Domain"/>
    <property type="match status" value="1"/>
</dbReference>
<keyword evidence="6" id="KW-0067">ATP-binding</keyword>
<dbReference type="HAMAP" id="MF_01543">
    <property type="entry name" value="FTHFS"/>
    <property type="match status" value="1"/>
</dbReference>
<reference evidence="7 8" key="1">
    <citation type="journal article" date="2022" name="Nat. Ecol. Evol.">
        <title>A masculinizing supergene underlies an exaggerated male reproductive morph in a spider.</title>
        <authorList>
            <person name="Hendrickx F."/>
            <person name="De Corte Z."/>
            <person name="Sonet G."/>
            <person name="Van Belleghem S.M."/>
            <person name="Kostlbacher S."/>
            <person name="Vangestel C."/>
        </authorList>
    </citation>
    <scope>NUCLEOTIDE SEQUENCE [LARGE SCALE GENOMIC DNA]</scope>
    <source>
        <strain evidence="7">W744_W776</strain>
    </source>
</reference>
<comment type="caution">
    <text evidence="7">The sequence shown here is derived from an EMBL/GenBank/DDBJ whole genome shotgun (WGS) entry which is preliminary data.</text>
</comment>
<comment type="pathway">
    <text evidence="1">One-carbon metabolism; tetrahydrofolate interconversion.</text>
</comment>
<dbReference type="Gene3D" id="3.40.50.300">
    <property type="entry name" value="P-loop containing nucleotide triphosphate hydrolases"/>
    <property type="match status" value="2"/>
</dbReference>
<evidence type="ECO:0000256" key="2">
    <source>
        <dbReference type="ARBA" id="ARBA00012295"/>
    </source>
</evidence>
<dbReference type="Gene3D" id="3.10.410.10">
    <property type="entry name" value="Formyltetrahydrofolate synthetase, domain 3"/>
    <property type="match status" value="1"/>
</dbReference>
<dbReference type="CDD" id="cd00477">
    <property type="entry name" value="FTHFS"/>
    <property type="match status" value="1"/>
</dbReference>
<dbReference type="FunFam" id="3.10.410.10:FF:000001">
    <property type="entry name" value="Putative formate--tetrahydrofolate ligase"/>
    <property type="match status" value="1"/>
</dbReference>
<dbReference type="PANTHER" id="PTHR48099:SF5">
    <property type="entry name" value="C-1-TETRAHYDROFOLATE SYNTHASE, CYTOPLASMIC"/>
    <property type="match status" value="1"/>
</dbReference>
<evidence type="ECO:0000313" key="8">
    <source>
        <dbReference type="Proteomes" id="UP000827092"/>
    </source>
</evidence>
<dbReference type="GO" id="GO:0035999">
    <property type="term" value="P:tetrahydrofolate interconversion"/>
    <property type="evidence" value="ECO:0007669"/>
    <property type="project" value="TreeGrafter"/>
</dbReference>
<keyword evidence="4" id="KW-0436">Ligase</keyword>
<dbReference type="Pfam" id="PF01268">
    <property type="entry name" value="FTHFS"/>
    <property type="match status" value="1"/>
</dbReference>
<dbReference type="GO" id="GO:0004329">
    <property type="term" value="F:formate-tetrahydrofolate ligase activity"/>
    <property type="evidence" value="ECO:0007669"/>
    <property type="project" value="UniProtKB-EC"/>
</dbReference>
<proteinExistence type="inferred from homology"/>
<dbReference type="SUPFAM" id="SSF52540">
    <property type="entry name" value="P-loop containing nucleoside triphosphate hydrolases"/>
    <property type="match status" value="1"/>
</dbReference>
<keyword evidence="5" id="KW-0547">Nucleotide-binding</keyword>
<dbReference type="GO" id="GO:0004477">
    <property type="term" value="F:methenyltetrahydrofolate cyclohydrolase activity"/>
    <property type="evidence" value="ECO:0007669"/>
    <property type="project" value="TreeGrafter"/>
</dbReference>
<dbReference type="EMBL" id="JAFNEN010000158">
    <property type="protein sequence ID" value="KAG8191534.1"/>
    <property type="molecule type" value="Genomic_DNA"/>
</dbReference>
<evidence type="ECO:0000256" key="4">
    <source>
        <dbReference type="ARBA" id="ARBA00022598"/>
    </source>
</evidence>
<dbReference type="Proteomes" id="UP000827092">
    <property type="component" value="Unassembled WGS sequence"/>
</dbReference>
<dbReference type="PANTHER" id="PTHR48099">
    <property type="entry name" value="C-1-TETRAHYDROFOLATE SYNTHASE, CYTOPLASMIC-RELATED"/>
    <property type="match status" value="1"/>
</dbReference>
<dbReference type="InterPro" id="IPR020628">
    <property type="entry name" value="Formate_THF_ligase_CS"/>
</dbReference>
<gene>
    <name evidence="7" type="ORF">JTE90_019598</name>
</gene>
<keyword evidence="3" id="KW-0554">One-carbon metabolism</keyword>
<evidence type="ECO:0000256" key="1">
    <source>
        <dbReference type="ARBA" id="ARBA00004777"/>
    </source>
</evidence>
<evidence type="ECO:0000256" key="5">
    <source>
        <dbReference type="ARBA" id="ARBA00022741"/>
    </source>
</evidence>
<dbReference type="InterPro" id="IPR000559">
    <property type="entry name" value="Formate_THF_ligase"/>
</dbReference>
<dbReference type="GO" id="GO:0005829">
    <property type="term" value="C:cytosol"/>
    <property type="evidence" value="ECO:0007669"/>
    <property type="project" value="TreeGrafter"/>
</dbReference>
<sequence>MTTENIKDPSILSEINKIKSEFQALKEKYPEFEPLLTFIQINNYFKNPNSNTIVEGLLKEFGITLNFITVAVKDGYDSLTEGIIKNLNSDVKVQGIILKFQDNILPESITSVHNSILPNKDVAGFNLENVENYIHNPNHSVCPAISKTISVILENSGLSYENASVVIAGNARELPFLSHLLFGKGASVTLCPSHQPKKWYLPKEVENADVLVADFNDVRYYKNINPKALLIDYSNSGASIGVDELKKLENEFNSKQIVSGLHFWSIVAVIIAQNTLKAMQQSLEYSWNLKKTPLKCGPSGLSDIEIARMQILKDVATLAKEIGILPNEIELYGDKKAKISLSVLERLKYREAGKYVVVTGITPTPLGEGKSTTTVGLCQALSVQLKKNVIACLRQPSQGPTFGIKGGAAGGGYSQVIPMEEFNLHLTGDIHAITAANNLLAAQIDARIFHEATQADKDLYRRLVKVVDGKEVFSNIQISRLQKLGIHKSDPRTLSEEEVHKFVRLNIDPSKVSWHRVLDTNDRFLRKVRIGLAATEKNMSRETQFDIAVASEIMAILALTTDMVDMKNRLSKIVVANDLDRNPVTVEDLGITGALAVLLKDAIRPNLMQTLEGAPVFVHAGPFANIAHGNSSIIADKLALKLVGKDGFVVTEAGFGSDVGFEKFCNIKCRYSSLVPSVAVIVATVRALKLHGGGPNIASGAFLPKEYSQENLELVKKGYCNLSKHIDIARKFGLPIVVAINSFKTDTASELSLVKQLAEKDGAFRCVICTHFSEGSKGAKDLAEAVVAASSLQNNFRFLYDVELPLKEKIETICKQVYGADGVDYADSALQMIDLFEEQGFGNLPICMAKTPLSLSADPSLKGVPTNFRIHIQDVKLSAGAGFVYPILGAISLMPGLPTRPCFYDMDIDPETEEIEGLF</sequence>